<organism evidence="2">
    <name type="scientific">marine sediment metagenome</name>
    <dbReference type="NCBI Taxonomy" id="412755"/>
    <lineage>
        <taxon>unclassified sequences</taxon>
        <taxon>metagenomes</taxon>
        <taxon>ecological metagenomes</taxon>
    </lineage>
</organism>
<dbReference type="AlphaFoldDB" id="X1R523"/>
<proteinExistence type="predicted"/>
<keyword evidence="1" id="KW-1133">Transmembrane helix</keyword>
<comment type="caution">
    <text evidence="2">The sequence shown here is derived from an EMBL/GenBank/DDBJ whole genome shotgun (WGS) entry which is preliminary data.</text>
</comment>
<keyword evidence="1" id="KW-0812">Transmembrane</keyword>
<evidence type="ECO:0000256" key="1">
    <source>
        <dbReference type="SAM" id="Phobius"/>
    </source>
</evidence>
<reference evidence="2" key="1">
    <citation type="journal article" date="2014" name="Front. Microbiol.">
        <title>High frequency of phylogenetically diverse reductive dehalogenase-homologous genes in deep subseafloor sedimentary metagenomes.</title>
        <authorList>
            <person name="Kawai M."/>
            <person name="Futagami T."/>
            <person name="Toyoda A."/>
            <person name="Takaki Y."/>
            <person name="Nishi S."/>
            <person name="Hori S."/>
            <person name="Arai W."/>
            <person name="Tsubouchi T."/>
            <person name="Morono Y."/>
            <person name="Uchiyama I."/>
            <person name="Ito T."/>
            <person name="Fujiyama A."/>
            <person name="Inagaki F."/>
            <person name="Takami H."/>
        </authorList>
    </citation>
    <scope>NUCLEOTIDE SEQUENCE</scope>
    <source>
        <strain evidence="2">Expedition CK06-06</strain>
    </source>
</reference>
<dbReference type="EMBL" id="BARV01038761">
    <property type="protein sequence ID" value="GAI50709.1"/>
    <property type="molecule type" value="Genomic_DNA"/>
</dbReference>
<keyword evidence="1" id="KW-0472">Membrane</keyword>
<feature type="non-terminal residue" evidence="2">
    <location>
        <position position="189"/>
    </location>
</feature>
<evidence type="ECO:0000313" key="2">
    <source>
        <dbReference type="EMBL" id="GAI50709.1"/>
    </source>
</evidence>
<name>X1R523_9ZZZZ</name>
<feature type="transmembrane region" description="Helical" evidence="1">
    <location>
        <begin position="12"/>
        <end position="33"/>
    </location>
</feature>
<accession>X1R523</accession>
<protein>
    <submittedName>
        <fullName evidence="2">Uncharacterized protein</fullName>
    </submittedName>
</protein>
<sequence length="189" mass="22157">MDRFKKQLGFALPLVILIAVVLIVGGAVGYYSYKTSQELEEIGKGLKMVKPEQIINKTADWEVYKNEKYGFILKFPESWADFEVHEWKVNQEPGRMPPYFDTIEFKIDRIQDDGKEYYFSIRIHAYSHDQWAVRRLGQQTKKYSFINASHLPYPYLGENKDYVFCWGTSRGILSPEVIQEDLAEDILQL</sequence>
<gene>
    <name evidence="2" type="ORF">S06H3_59615</name>
</gene>